<protein>
    <recommendedName>
        <fullName evidence="1">GyrI-like small molecule binding domain-containing protein</fullName>
    </recommendedName>
</protein>
<dbReference type="Proteomes" id="UP000007360">
    <property type="component" value="Unassembled WGS sequence"/>
</dbReference>
<proteinExistence type="predicted"/>
<dbReference type="InterPro" id="IPR029442">
    <property type="entry name" value="GyrI-like"/>
</dbReference>
<dbReference type="InterPro" id="IPR011256">
    <property type="entry name" value="Reg_factor_effector_dom_sf"/>
</dbReference>
<name>K2R3B6_METFP</name>
<feature type="domain" description="GyrI-like small molecule binding" evidence="1">
    <location>
        <begin position="20"/>
        <end position="199"/>
    </location>
</feature>
<dbReference type="EMBL" id="AMPO01000005">
    <property type="protein sequence ID" value="EKF85727.1"/>
    <property type="molecule type" value="Genomic_DNA"/>
</dbReference>
<dbReference type="Gene3D" id="3.20.80.10">
    <property type="entry name" value="Regulatory factor, effector binding domain"/>
    <property type="match status" value="1"/>
</dbReference>
<dbReference type="Pfam" id="PF06445">
    <property type="entry name" value="GyrI-like"/>
    <property type="match status" value="1"/>
</dbReference>
<evidence type="ECO:0000313" key="2">
    <source>
        <dbReference type="EMBL" id="EKF85727.1"/>
    </source>
</evidence>
<accession>K2R3B6</accession>
<dbReference type="OrthoDB" id="136071at2157"/>
<dbReference type="RefSeq" id="WP_004030609.1">
    <property type="nucleotide sequence ID" value="NZ_AMPO01000005.1"/>
</dbReference>
<evidence type="ECO:0000259" key="1">
    <source>
        <dbReference type="Pfam" id="PF06445"/>
    </source>
</evidence>
<reference evidence="2 3" key="1">
    <citation type="journal article" date="2012" name="J. Bacteriol.">
        <title>Draft genome sequence of Methanobacterium formicicum DSM 3637, an archaebacterium isolated from the methane producer amoeba Pelomyxa palustris.</title>
        <authorList>
            <person name="Gutierrez G."/>
        </authorList>
    </citation>
    <scope>NUCLEOTIDE SEQUENCE [LARGE SCALE GENOMIC DNA]</scope>
    <source>
        <strain evidence="3">DSM 3637 / PP1</strain>
    </source>
</reference>
<organism evidence="2 3">
    <name type="scientific">Methanobacterium formicicum (strain DSM 3637 / PP1)</name>
    <dbReference type="NCBI Taxonomy" id="1204725"/>
    <lineage>
        <taxon>Archaea</taxon>
        <taxon>Methanobacteriati</taxon>
        <taxon>Methanobacteriota</taxon>
        <taxon>Methanomada group</taxon>
        <taxon>Methanobacteria</taxon>
        <taxon>Methanobacteriales</taxon>
        <taxon>Methanobacteriaceae</taxon>
        <taxon>Methanobacterium</taxon>
    </lineage>
</organism>
<sequence>MPKLDLKKKEKLFYYPSTSDVSVIDLPEMKFLMIDGQGDPNTSQEYQDAMETLFPVSYKTKFTSKKEKSQDYVVMPLEGLWWVENMEEFSIADKSFWKWTVMIRQPDFINETLINKAIEELEKKKDLPSLSKLRFETFKEGKTVQIMHIGPYGEAEAPAVNRLHEYIENQGYQLRGKHHEIYISDMRRTKPEKLRTVIRQPFE</sequence>
<dbReference type="InterPro" id="IPR008319">
    <property type="entry name" value="GyrI-like_CCH_Lin2189-like"/>
</dbReference>
<dbReference type="AlphaFoldDB" id="K2R3B6"/>
<evidence type="ECO:0000313" key="3">
    <source>
        <dbReference type="Proteomes" id="UP000007360"/>
    </source>
</evidence>
<dbReference type="SUPFAM" id="SSF55136">
    <property type="entry name" value="Probable bacterial effector-binding domain"/>
    <property type="match status" value="1"/>
</dbReference>
<comment type="caution">
    <text evidence="2">The sequence shown here is derived from an EMBL/GenBank/DDBJ whole genome shotgun (WGS) entry which is preliminary data.</text>
</comment>
<keyword evidence="3" id="KW-1185">Reference proteome</keyword>
<gene>
    <name evidence="2" type="ORF">A994_06595</name>
</gene>
<dbReference type="PATRIC" id="fig|1204725.3.peg.1323"/>
<dbReference type="PIRSF" id="PIRSF031644">
    <property type="entry name" value="UCP031644"/>
    <property type="match status" value="1"/>
</dbReference>